<gene>
    <name evidence="2" type="ORF">St703_01580</name>
</gene>
<proteinExistence type="predicted"/>
<dbReference type="EMBL" id="AP021853">
    <property type="protein sequence ID" value="BBN97453.1"/>
    <property type="molecule type" value="Genomic_DNA"/>
</dbReference>
<feature type="region of interest" description="Disordered" evidence="1">
    <location>
        <begin position="24"/>
        <end position="63"/>
    </location>
</feature>
<evidence type="ECO:0000313" key="3">
    <source>
        <dbReference type="Proteomes" id="UP000326951"/>
    </source>
</evidence>
<dbReference type="Proteomes" id="UP000326951">
    <property type="component" value="Chromosome"/>
</dbReference>
<dbReference type="AlphaFoldDB" id="A0A5K7WYN5"/>
<feature type="compositionally biased region" description="Polar residues" evidence="1">
    <location>
        <begin position="41"/>
        <end position="52"/>
    </location>
</feature>
<name>A0A5K7WYN5_9BACL</name>
<sequence length="179" mass="20271">MKKGIFSATVVLVVVVLAIWGNSGSDEKKKNNEPKTEQSSDSKPQNKPQNNSTEKKESSDKITYNQQVSQSVYRINYILQDLGDHLSNAQVDSESWMNKMNQYISELKKAIADSEKIKPKTSEEKNTDGVYRMGVKDINWVAKNLPKAIKNNDDDLLYQATDYLKKATEEFKATLSMVN</sequence>
<protein>
    <submittedName>
        <fullName evidence="2">Uncharacterized protein</fullName>
    </submittedName>
</protein>
<evidence type="ECO:0000256" key="1">
    <source>
        <dbReference type="SAM" id="MobiDB-lite"/>
    </source>
</evidence>
<evidence type="ECO:0000313" key="2">
    <source>
        <dbReference type="EMBL" id="BBN97453.1"/>
    </source>
</evidence>
<organism evidence="2 3">
    <name type="scientific">Sporolactobacillus terrae</name>
    <dbReference type="NCBI Taxonomy" id="269673"/>
    <lineage>
        <taxon>Bacteria</taxon>
        <taxon>Bacillati</taxon>
        <taxon>Bacillota</taxon>
        <taxon>Bacilli</taxon>
        <taxon>Bacillales</taxon>
        <taxon>Sporolactobacillaceae</taxon>
        <taxon>Sporolactobacillus</taxon>
    </lineage>
</organism>
<feature type="compositionally biased region" description="Basic and acidic residues" evidence="1">
    <location>
        <begin position="25"/>
        <end position="40"/>
    </location>
</feature>
<accession>A0A5K7WYN5</accession>
<reference evidence="2 3" key="1">
    <citation type="submission" date="2019-09" db="EMBL/GenBank/DDBJ databases">
        <title>Complete genome sequence of Sporolactobacillus terrae 70-3.</title>
        <authorList>
            <person name="Tanaka N."/>
            <person name="Shiwa Y."/>
            <person name="Fujita N."/>
            <person name="Tanasupawat S."/>
        </authorList>
    </citation>
    <scope>NUCLEOTIDE SEQUENCE [LARGE SCALE GENOMIC DNA]</scope>
    <source>
        <strain evidence="2 3">70-3</strain>
    </source>
</reference>
<dbReference type="RefSeq" id="WP_152080043.1">
    <property type="nucleotide sequence ID" value="NZ_AP021853.1"/>
</dbReference>